<evidence type="ECO:0000313" key="6">
    <source>
        <dbReference type="Proteomes" id="UP000525078"/>
    </source>
</evidence>
<dbReference type="GO" id="GO:0003729">
    <property type="term" value="F:mRNA binding"/>
    <property type="evidence" value="ECO:0007669"/>
    <property type="project" value="UniProtKB-ARBA"/>
</dbReference>
<organism evidence="5 7">
    <name type="scientific">Cannabis sativa</name>
    <name type="common">Hemp</name>
    <name type="synonym">Marijuana</name>
    <dbReference type="NCBI Taxonomy" id="3483"/>
    <lineage>
        <taxon>Eukaryota</taxon>
        <taxon>Viridiplantae</taxon>
        <taxon>Streptophyta</taxon>
        <taxon>Embryophyta</taxon>
        <taxon>Tracheophyta</taxon>
        <taxon>Spermatophyta</taxon>
        <taxon>Magnoliopsida</taxon>
        <taxon>eudicotyledons</taxon>
        <taxon>Gunneridae</taxon>
        <taxon>Pentapetalae</taxon>
        <taxon>rosids</taxon>
        <taxon>fabids</taxon>
        <taxon>Rosales</taxon>
        <taxon>Cannabaceae</taxon>
        <taxon>Cannabis</taxon>
    </lineage>
</organism>
<evidence type="ECO:0000313" key="7">
    <source>
        <dbReference type="Proteomes" id="UP000583929"/>
    </source>
</evidence>
<dbReference type="EMBL" id="JAATIP010000183">
    <property type="protein sequence ID" value="KAF4362465.1"/>
    <property type="molecule type" value="Genomic_DNA"/>
</dbReference>
<dbReference type="EMBL" id="JAATIQ010000018">
    <property type="protein sequence ID" value="KAF4400350.1"/>
    <property type="molecule type" value="Genomic_DNA"/>
</dbReference>
<dbReference type="GO" id="GO:0005840">
    <property type="term" value="C:ribosome"/>
    <property type="evidence" value="ECO:0007669"/>
    <property type="project" value="UniProtKB-KW"/>
</dbReference>
<dbReference type="Gene3D" id="3.30.70.330">
    <property type="match status" value="1"/>
</dbReference>
<dbReference type="GO" id="GO:0003735">
    <property type="term" value="F:structural constituent of ribosome"/>
    <property type="evidence" value="ECO:0007669"/>
    <property type="project" value="InterPro"/>
</dbReference>
<dbReference type="Pfam" id="PF00276">
    <property type="entry name" value="Ribosomal_L23"/>
    <property type="match status" value="1"/>
</dbReference>
<proteinExistence type="inferred from homology"/>
<dbReference type="InterPro" id="IPR012677">
    <property type="entry name" value="Nucleotide-bd_a/b_plait_sf"/>
</dbReference>
<dbReference type="GO" id="GO:1990904">
    <property type="term" value="C:ribonucleoprotein complex"/>
    <property type="evidence" value="ECO:0007669"/>
    <property type="project" value="UniProtKB-KW"/>
</dbReference>
<reference evidence="6 7" key="1">
    <citation type="journal article" date="2020" name="bioRxiv">
        <title>Sequence and annotation of 42 cannabis genomes reveals extensive copy number variation in cannabinoid synthesis and pathogen resistance genes.</title>
        <authorList>
            <person name="Mckernan K.J."/>
            <person name="Helbert Y."/>
            <person name="Kane L.T."/>
            <person name="Ebling H."/>
            <person name="Zhang L."/>
            <person name="Liu B."/>
            <person name="Eaton Z."/>
            <person name="Mclaughlin S."/>
            <person name="Kingan S."/>
            <person name="Baybayan P."/>
            <person name="Concepcion G."/>
            <person name="Jordan M."/>
            <person name="Riva A."/>
            <person name="Barbazuk W."/>
            <person name="Harkins T."/>
        </authorList>
    </citation>
    <scope>NUCLEOTIDE SEQUENCE [LARGE SCALE GENOMIC DNA]</scope>
    <source>
        <strain evidence="6 7">cv. Jamaican Lion 4</strain>
        <strain evidence="5">Father</strain>
        <strain evidence="4">Mother</strain>
        <tissue evidence="5">Leaf</tissue>
    </source>
</reference>
<evidence type="ECO:0000256" key="3">
    <source>
        <dbReference type="ARBA" id="ARBA00023274"/>
    </source>
</evidence>
<keyword evidence="3" id="KW-0687">Ribonucleoprotein</keyword>
<dbReference type="AlphaFoldDB" id="A0A7J6I135"/>
<evidence type="ECO:0000313" key="4">
    <source>
        <dbReference type="EMBL" id="KAF4362465.1"/>
    </source>
</evidence>
<evidence type="ECO:0000256" key="1">
    <source>
        <dbReference type="ARBA" id="ARBA00006700"/>
    </source>
</evidence>
<evidence type="ECO:0008006" key="8">
    <source>
        <dbReference type="Google" id="ProtNLM"/>
    </source>
</evidence>
<gene>
    <name evidence="4" type="ORF">F8388_019748</name>
    <name evidence="5" type="ORF">G4B88_018692</name>
</gene>
<protein>
    <recommendedName>
        <fullName evidence="8">Ribosomal protein L23</fullName>
    </recommendedName>
</protein>
<keyword evidence="2" id="KW-0689">Ribosomal protein</keyword>
<keyword evidence="7" id="KW-1185">Reference proteome</keyword>
<name>A0A7J6I135_CANSA</name>
<comment type="similarity">
    <text evidence="1">Belongs to the universal ribosomal protein uL23 family.</text>
</comment>
<evidence type="ECO:0000313" key="5">
    <source>
        <dbReference type="EMBL" id="KAF4400350.1"/>
    </source>
</evidence>
<dbReference type="InterPro" id="IPR013025">
    <property type="entry name" value="Ribosomal_uL23-like"/>
</dbReference>
<dbReference type="InterPro" id="IPR012678">
    <property type="entry name" value="Ribosomal_uL23/eL15/eS24_sf"/>
</dbReference>
<accession>A0A7J6I135</accession>
<dbReference type="Proteomes" id="UP000525078">
    <property type="component" value="Unassembled WGS sequence"/>
</dbReference>
<dbReference type="GO" id="GO:0006412">
    <property type="term" value="P:translation"/>
    <property type="evidence" value="ECO:0007669"/>
    <property type="project" value="InterPro"/>
</dbReference>
<evidence type="ECO:0000256" key="2">
    <source>
        <dbReference type="ARBA" id="ARBA00022980"/>
    </source>
</evidence>
<comment type="caution">
    <text evidence="5">The sequence shown here is derived from an EMBL/GenBank/DDBJ whole genome shotgun (WGS) entry which is preliminary data.</text>
</comment>
<dbReference type="SUPFAM" id="SSF54189">
    <property type="entry name" value="Ribosomal proteins S24e, L23 and L15e"/>
    <property type="match status" value="1"/>
</dbReference>
<dbReference type="Proteomes" id="UP000583929">
    <property type="component" value="Unassembled WGS sequence"/>
</dbReference>
<sequence>MDGIKYFVVTDKSIQLLLKNQYTSNVKSGSTRTKIDVKVITMNSHRLTGKGRTMEPIMGHTMHYKCMIITLQQGYSIPPLITKRA</sequence>